<comment type="caution">
    <text evidence="4">The sequence shown here is derived from an EMBL/GenBank/DDBJ whole genome shotgun (WGS) entry which is preliminary data.</text>
</comment>
<organism evidence="4 5">
    <name type="scientific">Paralimibaculum aggregatum</name>
    <dbReference type="NCBI Taxonomy" id="3036245"/>
    <lineage>
        <taxon>Bacteria</taxon>
        <taxon>Pseudomonadati</taxon>
        <taxon>Pseudomonadota</taxon>
        <taxon>Alphaproteobacteria</taxon>
        <taxon>Rhodobacterales</taxon>
        <taxon>Paracoccaceae</taxon>
        <taxon>Paralimibaculum</taxon>
    </lineage>
</organism>
<gene>
    <name evidence="4" type="ORF">LNKW23_26140</name>
</gene>
<evidence type="ECO:0000256" key="1">
    <source>
        <dbReference type="ARBA" id="ARBA00022679"/>
    </source>
</evidence>
<reference evidence="4 5" key="1">
    <citation type="submission" date="2023-04" db="EMBL/GenBank/DDBJ databases">
        <title>Marinoamorphus aggregata gen. nov., sp. Nov., isolate from tissue of brittle star Ophioplocus japonicus.</title>
        <authorList>
            <person name="Kawano K."/>
            <person name="Sawayama S."/>
            <person name="Nakagawa S."/>
        </authorList>
    </citation>
    <scope>NUCLEOTIDE SEQUENCE [LARGE SCALE GENOMIC DNA]</scope>
    <source>
        <strain evidence="4 5">NKW23</strain>
    </source>
</reference>
<name>A0ABQ6LJG1_9RHOB</name>
<dbReference type="InterPro" id="IPR016181">
    <property type="entry name" value="Acyl_CoA_acyltransferase"/>
</dbReference>
<dbReference type="Gene3D" id="3.40.630.30">
    <property type="match status" value="1"/>
</dbReference>
<keyword evidence="2" id="KW-0012">Acyltransferase</keyword>
<evidence type="ECO:0000313" key="4">
    <source>
        <dbReference type="EMBL" id="GMG83401.1"/>
    </source>
</evidence>
<dbReference type="PROSITE" id="PS51186">
    <property type="entry name" value="GNAT"/>
    <property type="match status" value="1"/>
</dbReference>
<dbReference type="SUPFAM" id="SSF55729">
    <property type="entry name" value="Acyl-CoA N-acyltransferases (Nat)"/>
    <property type="match status" value="1"/>
</dbReference>
<evidence type="ECO:0000313" key="5">
    <source>
        <dbReference type="Proteomes" id="UP001239909"/>
    </source>
</evidence>
<keyword evidence="1" id="KW-0808">Transferase</keyword>
<evidence type="ECO:0000259" key="3">
    <source>
        <dbReference type="PROSITE" id="PS51186"/>
    </source>
</evidence>
<dbReference type="InterPro" id="IPR000182">
    <property type="entry name" value="GNAT_dom"/>
</dbReference>
<protein>
    <recommendedName>
        <fullName evidence="3">N-acetyltransferase domain-containing protein</fullName>
    </recommendedName>
</protein>
<accession>A0ABQ6LJG1</accession>
<dbReference type="EMBL" id="BSYI01000019">
    <property type="protein sequence ID" value="GMG83401.1"/>
    <property type="molecule type" value="Genomic_DNA"/>
</dbReference>
<sequence>MRPRVLSPAEAEAQAAALSALHRAAFAGREPGWSADSFRDIAAMAGTQVLALPDGQGLGVLRSVAGEAELLTLAVAPAARRAGLGAALLAAVEATARADGAAEMHLEVAEGNAAARALYARAGYAARGRRRGYYLRPDGSREDALLLARALA</sequence>
<dbReference type="InterPro" id="IPR050680">
    <property type="entry name" value="YpeA/RimI_acetyltransf"/>
</dbReference>
<dbReference type="Pfam" id="PF00583">
    <property type="entry name" value="Acetyltransf_1"/>
    <property type="match status" value="1"/>
</dbReference>
<evidence type="ECO:0000256" key="2">
    <source>
        <dbReference type="ARBA" id="ARBA00023315"/>
    </source>
</evidence>
<keyword evidence="5" id="KW-1185">Reference proteome</keyword>
<dbReference type="PANTHER" id="PTHR43420">
    <property type="entry name" value="ACETYLTRANSFERASE"/>
    <property type="match status" value="1"/>
</dbReference>
<proteinExistence type="predicted"/>
<dbReference type="PANTHER" id="PTHR43420:SF44">
    <property type="entry name" value="ACETYLTRANSFERASE YPEA"/>
    <property type="match status" value="1"/>
</dbReference>
<feature type="domain" description="N-acetyltransferase" evidence="3">
    <location>
        <begin position="1"/>
        <end position="152"/>
    </location>
</feature>
<dbReference type="RefSeq" id="WP_285672197.1">
    <property type="nucleotide sequence ID" value="NZ_BSYI01000019.1"/>
</dbReference>
<dbReference type="Proteomes" id="UP001239909">
    <property type="component" value="Unassembled WGS sequence"/>
</dbReference>